<dbReference type="Proteomes" id="UP000053958">
    <property type="component" value="Unassembled WGS sequence"/>
</dbReference>
<dbReference type="PANTHER" id="PTHR10728:SF33">
    <property type="entry name" value="LYSOPHOSPHOLIPASE 1-RELATED"/>
    <property type="match status" value="1"/>
</dbReference>
<protein>
    <recommendedName>
        <fullName evidence="3 11">Lysophospholipase</fullName>
        <ecNumber evidence="3 11">3.1.1.5</ecNumber>
    </recommendedName>
</protein>
<dbReference type="EMBL" id="LASV01000138">
    <property type="protein sequence ID" value="KKA22522.1"/>
    <property type="molecule type" value="Genomic_DNA"/>
</dbReference>
<keyword evidence="5 10" id="KW-0378">Hydrolase</keyword>
<evidence type="ECO:0000256" key="8">
    <source>
        <dbReference type="ARBA" id="ARBA00023180"/>
    </source>
</evidence>
<keyword evidence="7 10" id="KW-0443">Lipid metabolism</keyword>
<evidence type="ECO:0000256" key="4">
    <source>
        <dbReference type="ARBA" id="ARBA00022729"/>
    </source>
</evidence>
<organism evidence="13 14">
    <name type="scientific">Rasamsonia emersonii (strain ATCC 16479 / CBS 393.64 / IMI 116815)</name>
    <dbReference type="NCBI Taxonomy" id="1408163"/>
    <lineage>
        <taxon>Eukaryota</taxon>
        <taxon>Fungi</taxon>
        <taxon>Dikarya</taxon>
        <taxon>Ascomycota</taxon>
        <taxon>Pezizomycotina</taxon>
        <taxon>Eurotiomycetes</taxon>
        <taxon>Eurotiomycetidae</taxon>
        <taxon>Eurotiales</taxon>
        <taxon>Trichocomaceae</taxon>
        <taxon>Rasamsonia</taxon>
    </lineage>
</organism>
<dbReference type="STRING" id="1408163.A0A0F4YW43"/>
<keyword evidence="4 11" id="KW-0732">Signal</keyword>
<comment type="caution">
    <text evidence="13">The sequence shown here is derived from an EMBL/GenBank/DDBJ whole genome shotgun (WGS) entry which is preliminary data.</text>
</comment>
<dbReference type="PROSITE" id="PS51210">
    <property type="entry name" value="PLA2C"/>
    <property type="match status" value="1"/>
</dbReference>
<dbReference type="Gene3D" id="3.40.1090.10">
    <property type="entry name" value="Cytosolic phospholipase A2 catalytic domain"/>
    <property type="match status" value="2"/>
</dbReference>
<comment type="catalytic activity">
    <reaction evidence="9 11">
        <text>a 1-acyl-sn-glycero-3-phosphocholine + H2O = sn-glycerol 3-phosphocholine + a fatty acid + H(+)</text>
        <dbReference type="Rhea" id="RHEA:15177"/>
        <dbReference type="ChEBI" id="CHEBI:15377"/>
        <dbReference type="ChEBI" id="CHEBI:15378"/>
        <dbReference type="ChEBI" id="CHEBI:16870"/>
        <dbReference type="ChEBI" id="CHEBI:28868"/>
        <dbReference type="ChEBI" id="CHEBI:58168"/>
        <dbReference type="EC" id="3.1.1.5"/>
    </reaction>
</comment>
<dbReference type="GO" id="GO:0004623">
    <property type="term" value="F:phospholipase A2 activity"/>
    <property type="evidence" value="ECO:0007669"/>
    <property type="project" value="TreeGrafter"/>
</dbReference>
<feature type="chain" id="PRO_5005117066" description="Lysophospholipase" evidence="11">
    <location>
        <begin position="21"/>
        <end position="605"/>
    </location>
</feature>
<dbReference type="SMART" id="SM00022">
    <property type="entry name" value="PLAc"/>
    <property type="match status" value="1"/>
</dbReference>
<feature type="signal peptide" evidence="11">
    <location>
        <begin position="1"/>
        <end position="20"/>
    </location>
</feature>
<feature type="domain" description="PLA2c" evidence="12">
    <location>
        <begin position="40"/>
        <end position="571"/>
    </location>
</feature>
<keyword evidence="6 10" id="KW-0442">Lipid degradation</keyword>
<dbReference type="InterPro" id="IPR016035">
    <property type="entry name" value="Acyl_Trfase/lysoPLipase"/>
</dbReference>
<name>A0A0F4YW43_RASE3</name>
<evidence type="ECO:0000313" key="13">
    <source>
        <dbReference type="EMBL" id="KKA22522.1"/>
    </source>
</evidence>
<evidence type="ECO:0000256" key="11">
    <source>
        <dbReference type="RuleBase" id="RU362103"/>
    </source>
</evidence>
<dbReference type="PANTHER" id="PTHR10728">
    <property type="entry name" value="CYTOSOLIC PHOSPHOLIPASE A2"/>
    <property type="match status" value="1"/>
</dbReference>
<evidence type="ECO:0000313" key="14">
    <source>
        <dbReference type="Proteomes" id="UP000053958"/>
    </source>
</evidence>
<evidence type="ECO:0000256" key="1">
    <source>
        <dbReference type="ARBA" id="ARBA00002169"/>
    </source>
</evidence>
<accession>A0A0F4YW43</accession>
<sequence>MMRWIAVSGLIVTLAAYGECYNSTAVEQQLAESYAPITVACPSDVEWIRPATGLNPKERDWVYGRKKTVLFALGDYLDRLDMQDFDVGEYICRLRENDYVHVPTIGFAISGGGWASALTGTGALRALDSLEAAREQGTGGLLQSMTYISGLSGGGWPVMSFAAHNFPTADEILVRWQPQISRLFAQNNSQYAATGESMFEDLAAKAQAGFNVSVADYMSRAWSYEFVPGPHGGLNVTLSSIAKLSNFVNHQMPMPLFQAPFVVDQDVEYYGIKVPFKNIRIHAVRVRQLGRVHASIHPDGMAGDCPGPGIRRKRERVHLIEPAKIIIIINDIVPRGGLPRGRHRSAGLRIHATFRESLSQISYAWYPNPFADLASVSSDIRYSSSLRLVDGSENGQASPLWTQIQPARNSSFIIAWDDNTDAPPYFWNNGTNLYNTYLRANETGIPFPIVPSASTFIARNYTTRPVFFGCDANLTTTRDARAPIVAYFANASYSAYTNMTFIQTNTSFAQVREIWVNSFNQMTQANGTLDGEWPVCLGCAAIEGSLAKVGLRRTEQCQRCFDRYCWDGVAVEEQPGTEVVDPSLVLDPELGFLEWVKTNPFGTKK</sequence>
<evidence type="ECO:0000256" key="5">
    <source>
        <dbReference type="ARBA" id="ARBA00022801"/>
    </source>
</evidence>
<evidence type="ECO:0000259" key="12">
    <source>
        <dbReference type="PROSITE" id="PS51210"/>
    </source>
</evidence>
<dbReference type="GO" id="GO:0005829">
    <property type="term" value="C:cytosol"/>
    <property type="evidence" value="ECO:0007669"/>
    <property type="project" value="TreeGrafter"/>
</dbReference>
<dbReference type="AlphaFoldDB" id="A0A0F4YW43"/>
<evidence type="ECO:0000256" key="3">
    <source>
        <dbReference type="ARBA" id="ARBA00013274"/>
    </source>
</evidence>
<dbReference type="InterPro" id="IPR002642">
    <property type="entry name" value="LysoPLipase_cat_dom"/>
</dbReference>
<comment type="similarity">
    <text evidence="2 11">Belongs to the lysophospholipase family.</text>
</comment>
<evidence type="ECO:0000256" key="9">
    <source>
        <dbReference type="ARBA" id="ARBA00049531"/>
    </source>
</evidence>
<dbReference type="RefSeq" id="XP_013329134.1">
    <property type="nucleotide sequence ID" value="XM_013473680.1"/>
</dbReference>
<proteinExistence type="inferred from homology"/>
<dbReference type="GeneID" id="25315784"/>
<dbReference type="Pfam" id="PF01735">
    <property type="entry name" value="PLA2_B"/>
    <property type="match status" value="2"/>
</dbReference>
<dbReference type="GO" id="GO:0046475">
    <property type="term" value="P:glycerophospholipid catabolic process"/>
    <property type="evidence" value="ECO:0007669"/>
    <property type="project" value="TreeGrafter"/>
</dbReference>
<gene>
    <name evidence="13" type="ORF">T310_3435</name>
</gene>
<evidence type="ECO:0000256" key="7">
    <source>
        <dbReference type="ARBA" id="ARBA00023098"/>
    </source>
</evidence>
<dbReference type="EC" id="3.1.1.5" evidence="3 11"/>
<comment type="function">
    <text evidence="1">Catalyzes the release of fatty acids from lysophospholipids.</text>
</comment>
<keyword evidence="14" id="KW-1185">Reference proteome</keyword>
<reference evidence="13 14" key="1">
    <citation type="submission" date="2015-04" db="EMBL/GenBank/DDBJ databases">
        <authorList>
            <person name="Heijne W.H."/>
            <person name="Fedorova N.D."/>
            <person name="Nierman W.C."/>
            <person name="Vollebregt A.W."/>
            <person name="Zhao Z."/>
            <person name="Wu L."/>
            <person name="Kumar M."/>
            <person name="Stam H."/>
            <person name="van den Berg M.A."/>
            <person name="Pel H.J."/>
        </authorList>
    </citation>
    <scope>NUCLEOTIDE SEQUENCE [LARGE SCALE GENOMIC DNA]</scope>
    <source>
        <strain evidence="13 14">CBS 393.64</strain>
    </source>
</reference>
<evidence type="ECO:0000256" key="10">
    <source>
        <dbReference type="PROSITE-ProRule" id="PRU00555"/>
    </source>
</evidence>
<evidence type="ECO:0000256" key="6">
    <source>
        <dbReference type="ARBA" id="ARBA00022963"/>
    </source>
</evidence>
<dbReference type="SUPFAM" id="SSF52151">
    <property type="entry name" value="FabD/lysophospholipase-like"/>
    <property type="match status" value="1"/>
</dbReference>
<dbReference type="OrthoDB" id="4084751at2759"/>
<evidence type="ECO:0000256" key="2">
    <source>
        <dbReference type="ARBA" id="ARBA00008780"/>
    </source>
</evidence>
<dbReference type="GO" id="GO:0004622">
    <property type="term" value="F:phosphatidylcholine lysophospholipase activity"/>
    <property type="evidence" value="ECO:0007669"/>
    <property type="project" value="UniProtKB-EC"/>
</dbReference>
<keyword evidence="8" id="KW-0325">Glycoprotein</keyword>